<dbReference type="AlphaFoldDB" id="A0A9Q1IS56"/>
<protein>
    <recommendedName>
        <fullName evidence="10">Solute carrier family 23 member 3</fullName>
    </recommendedName>
</protein>
<name>A0A9Q1IS56_SYNKA</name>
<dbReference type="InterPro" id="IPR006043">
    <property type="entry name" value="NCS2"/>
</dbReference>
<dbReference type="Proteomes" id="UP001152622">
    <property type="component" value="Chromosome 9"/>
</dbReference>
<dbReference type="GO" id="GO:0022857">
    <property type="term" value="F:transmembrane transporter activity"/>
    <property type="evidence" value="ECO:0007669"/>
    <property type="project" value="InterPro"/>
</dbReference>
<proteinExistence type="inferred from homology"/>
<feature type="transmembrane region" description="Helical" evidence="7">
    <location>
        <begin position="518"/>
        <end position="538"/>
    </location>
</feature>
<evidence type="ECO:0000313" key="8">
    <source>
        <dbReference type="EMBL" id="KAJ8350285.1"/>
    </source>
</evidence>
<gene>
    <name evidence="8" type="ORF">SKAU_G00254150</name>
</gene>
<feature type="compositionally biased region" description="Polar residues" evidence="6">
    <location>
        <begin position="287"/>
        <end position="302"/>
    </location>
</feature>
<evidence type="ECO:0000313" key="9">
    <source>
        <dbReference type="Proteomes" id="UP001152622"/>
    </source>
</evidence>
<dbReference type="Pfam" id="PF00860">
    <property type="entry name" value="Xan_ur_permease"/>
    <property type="match status" value="1"/>
</dbReference>
<feature type="region of interest" description="Disordered" evidence="6">
    <location>
        <begin position="267"/>
        <end position="302"/>
    </location>
</feature>
<evidence type="ECO:0000256" key="7">
    <source>
        <dbReference type="SAM" id="Phobius"/>
    </source>
</evidence>
<keyword evidence="9" id="KW-1185">Reference proteome</keyword>
<accession>A0A9Q1IS56</accession>
<dbReference type="PANTHER" id="PTHR11119">
    <property type="entry name" value="XANTHINE-URACIL / VITAMIN C PERMEASE FAMILY MEMBER"/>
    <property type="match status" value="1"/>
</dbReference>
<evidence type="ECO:0000256" key="5">
    <source>
        <dbReference type="ARBA" id="ARBA00023136"/>
    </source>
</evidence>
<comment type="similarity">
    <text evidence="2">Belongs to the nucleobase:cation symporter-2 (NCS2) (TC 2.A.40) family.</text>
</comment>
<dbReference type="EMBL" id="JAINUF010000009">
    <property type="protein sequence ID" value="KAJ8350285.1"/>
    <property type="molecule type" value="Genomic_DNA"/>
</dbReference>
<dbReference type="GO" id="GO:0016020">
    <property type="term" value="C:membrane"/>
    <property type="evidence" value="ECO:0007669"/>
    <property type="project" value="UniProtKB-SubCell"/>
</dbReference>
<evidence type="ECO:0008006" key="10">
    <source>
        <dbReference type="Google" id="ProtNLM"/>
    </source>
</evidence>
<organism evidence="8 9">
    <name type="scientific">Synaphobranchus kaupii</name>
    <name type="common">Kaup's arrowtooth eel</name>
    <dbReference type="NCBI Taxonomy" id="118154"/>
    <lineage>
        <taxon>Eukaryota</taxon>
        <taxon>Metazoa</taxon>
        <taxon>Chordata</taxon>
        <taxon>Craniata</taxon>
        <taxon>Vertebrata</taxon>
        <taxon>Euteleostomi</taxon>
        <taxon>Actinopterygii</taxon>
        <taxon>Neopterygii</taxon>
        <taxon>Teleostei</taxon>
        <taxon>Anguilliformes</taxon>
        <taxon>Synaphobranchidae</taxon>
        <taxon>Synaphobranchus</taxon>
    </lineage>
</organism>
<evidence type="ECO:0000256" key="3">
    <source>
        <dbReference type="ARBA" id="ARBA00022692"/>
    </source>
</evidence>
<evidence type="ECO:0000256" key="4">
    <source>
        <dbReference type="ARBA" id="ARBA00022989"/>
    </source>
</evidence>
<comment type="caution">
    <text evidence="8">The sequence shown here is derived from an EMBL/GenBank/DDBJ whole genome shotgun (WGS) entry which is preliminary data.</text>
</comment>
<keyword evidence="4 7" id="KW-1133">Transmembrane helix</keyword>
<evidence type="ECO:0000256" key="1">
    <source>
        <dbReference type="ARBA" id="ARBA00004141"/>
    </source>
</evidence>
<keyword evidence="5 7" id="KW-0472">Membrane</keyword>
<sequence>MAVCGRRNHQSVDPESPSTIRRTAEFRVDQPLPCLLNLCLALQQVLVQSSLLVLVLVSLQQQIWVLEQQRDQLLASAFFYSSVSTLLQSWLGTRLPLIQAPSLEFMIPALVLTSQQWHGNSGTASTCRGRCGEQDKSVPHTDLLRELQGMVLCAGLVQLALGLSGLCGLVLRHCGPLVLAPLLCVLGFSIYREAALLCSDHWGITALAIVLMVLLSQHLRSWFLPAPLGVLRYPICRMVSVLLSLLSVWGVCAALEHLGHFRPHRPSELLPTSSPPNPSHAAPWPSPNSTHTAPSLRPNSSHIAPWPNPNSSHILSSIIQDDLYLAPWLSLPLPAAGVGLPLLSARGMAAGVAAALAASISSQSVYLLTARLLGAPPPPAAACNRGLCAEGLGSMSAALLGGVVGVSSSVPNACALGLSQCGSRSTVQLAATLGLILGVSPRLTYLLTSIPLGIHGAVLSVTYTVAIATGVTYFQYTHMDSGRNIFNIGFAVFMSLLLPRWFSLQPTFIFTGVSSLDVLLQSLLTLPVFLVGLLAFLLDNTVSGSESERGLNSGVMVKGSQPEASRVPEYSQQVEAVYGLPSPVKRLLDLPGLRTVPFCACRTPGEEDAPSPQETAELLAGRADPRGTGT</sequence>
<feature type="transmembrane region" description="Helical" evidence="7">
    <location>
        <begin position="454"/>
        <end position="473"/>
    </location>
</feature>
<feature type="region of interest" description="Disordered" evidence="6">
    <location>
        <begin position="602"/>
        <end position="630"/>
    </location>
</feature>
<dbReference type="OrthoDB" id="1641903at2759"/>
<comment type="subcellular location">
    <subcellularLocation>
        <location evidence="1">Membrane</location>
        <topology evidence="1">Multi-pass membrane protein</topology>
    </subcellularLocation>
</comment>
<reference evidence="8" key="1">
    <citation type="journal article" date="2023" name="Science">
        <title>Genome structures resolve the early diversification of teleost fishes.</title>
        <authorList>
            <person name="Parey E."/>
            <person name="Louis A."/>
            <person name="Montfort J."/>
            <person name="Bouchez O."/>
            <person name="Roques C."/>
            <person name="Iampietro C."/>
            <person name="Lluch J."/>
            <person name="Castinel A."/>
            <person name="Donnadieu C."/>
            <person name="Desvignes T."/>
            <person name="Floi Bucao C."/>
            <person name="Jouanno E."/>
            <person name="Wen M."/>
            <person name="Mejri S."/>
            <person name="Dirks R."/>
            <person name="Jansen H."/>
            <person name="Henkel C."/>
            <person name="Chen W.J."/>
            <person name="Zahm M."/>
            <person name="Cabau C."/>
            <person name="Klopp C."/>
            <person name="Thompson A.W."/>
            <person name="Robinson-Rechavi M."/>
            <person name="Braasch I."/>
            <person name="Lecointre G."/>
            <person name="Bobe J."/>
            <person name="Postlethwait J.H."/>
            <person name="Berthelot C."/>
            <person name="Roest Crollius H."/>
            <person name="Guiguen Y."/>
        </authorList>
    </citation>
    <scope>NUCLEOTIDE SEQUENCE</scope>
    <source>
        <strain evidence="8">WJC10195</strain>
    </source>
</reference>
<feature type="transmembrane region" description="Helical" evidence="7">
    <location>
        <begin position="485"/>
        <end position="502"/>
    </location>
</feature>
<evidence type="ECO:0000256" key="6">
    <source>
        <dbReference type="SAM" id="MobiDB-lite"/>
    </source>
</evidence>
<evidence type="ECO:0000256" key="2">
    <source>
        <dbReference type="ARBA" id="ARBA00008821"/>
    </source>
</evidence>
<keyword evidence="3 7" id="KW-0812">Transmembrane</keyword>